<dbReference type="GO" id="GO:1904680">
    <property type="term" value="F:peptide transmembrane transporter activity"/>
    <property type="evidence" value="ECO:0007669"/>
    <property type="project" value="TreeGrafter"/>
</dbReference>
<proteinExistence type="inferred from homology"/>
<dbReference type="PANTHER" id="PTHR30290">
    <property type="entry name" value="PERIPLASMIC BINDING COMPONENT OF ABC TRANSPORTER"/>
    <property type="match status" value="1"/>
</dbReference>
<dbReference type="Gene3D" id="3.90.76.10">
    <property type="entry name" value="Dipeptide-binding Protein, Domain 1"/>
    <property type="match status" value="1"/>
</dbReference>
<dbReference type="AlphaFoldDB" id="A0AAJ5WI22"/>
<organism evidence="8 9">
    <name type="scientific">Candidatus Pseudomonas phytovorans</name>
    <dbReference type="NCBI Taxonomy" id="3121377"/>
    <lineage>
        <taxon>Bacteria</taxon>
        <taxon>Pseudomonadati</taxon>
        <taxon>Pseudomonadota</taxon>
        <taxon>Gammaproteobacteria</taxon>
        <taxon>Pseudomonadales</taxon>
        <taxon>Pseudomonadaceae</taxon>
        <taxon>Pseudomonas</taxon>
    </lineage>
</organism>
<feature type="chain" id="PRO_5042564383" evidence="6">
    <location>
        <begin position="29"/>
        <end position="536"/>
    </location>
</feature>
<evidence type="ECO:0000313" key="9">
    <source>
        <dbReference type="Proteomes" id="UP001216329"/>
    </source>
</evidence>
<keyword evidence="3 6" id="KW-0732">Signal</keyword>
<evidence type="ECO:0000256" key="1">
    <source>
        <dbReference type="ARBA" id="ARBA00005695"/>
    </source>
</evidence>
<dbReference type="GO" id="GO:0030288">
    <property type="term" value="C:outer membrane-bounded periplasmic space"/>
    <property type="evidence" value="ECO:0007669"/>
    <property type="project" value="TreeGrafter"/>
</dbReference>
<protein>
    <submittedName>
        <fullName evidence="8">ABC transporter substrate-binding protein</fullName>
    </submittedName>
</protein>
<evidence type="ECO:0000256" key="3">
    <source>
        <dbReference type="ARBA" id="ARBA00022729"/>
    </source>
</evidence>
<dbReference type="Gene3D" id="3.10.105.10">
    <property type="entry name" value="Dipeptide-binding Protein, Domain 3"/>
    <property type="match status" value="1"/>
</dbReference>
<feature type="signal peptide" evidence="6">
    <location>
        <begin position="1"/>
        <end position="28"/>
    </location>
</feature>
<dbReference type="PIRSF" id="PIRSF002741">
    <property type="entry name" value="MppA"/>
    <property type="match status" value="1"/>
</dbReference>
<dbReference type="Pfam" id="PF00496">
    <property type="entry name" value="SBP_bac_5"/>
    <property type="match status" value="1"/>
</dbReference>
<dbReference type="PANTHER" id="PTHR30290:SF38">
    <property type="entry name" value="D,D-DIPEPTIDE-BINDING PERIPLASMIC PROTEIN DDPA-RELATED"/>
    <property type="match status" value="1"/>
</dbReference>
<evidence type="ECO:0000256" key="6">
    <source>
        <dbReference type="SAM" id="SignalP"/>
    </source>
</evidence>
<dbReference type="InterPro" id="IPR039424">
    <property type="entry name" value="SBP_5"/>
</dbReference>
<evidence type="ECO:0000256" key="4">
    <source>
        <dbReference type="ARBA" id="ARBA00022856"/>
    </source>
</evidence>
<keyword evidence="4" id="KW-0571">Peptide transport</keyword>
<dbReference type="InterPro" id="IPR000914">
    <property type="entry name" value="SBP_5_dom"/>
</dbReference>
<dbReference type="CDD" id="cd08493">
    <property type="entry name" value="PBP2_DppA_like"/>
    <property type="match status" value="1"/>
</dbReference>
<dbReference type="EMBL" id="CP119325">
    <property type="protein sequence ID" value="WEK30179.1"/>
    <property type="molecule type" value="Genomic_DNA"/>
</dbReference>
<dbReference type="FunFam" id="3.40.190.10:FF:000036">
    <property type="entry name" value="Dipeptide ABC transporter, substrate-binding protein"/>
    <property type="match status" value="1"/>
</dbReference>
<keyword evidence="2" id="KW-0813">Transport</keyword>
<evidence type="ECO:0000256" key="2">
    <source>
        <dbReference type="ARBA" id="ARBA00022448"/>
    </source>
</evidence>
<feature type="domain" description="Solute-binding protein family 5" evidence="7">
    <location>
        <begin position="74"/>
        <end position="455"/>
    </location>
</feature>
<keyword evidence="5" id="KW-0653">Protein transport</keyword>
<dbReference type="GO" id="GO:0042938">
    <property type="term" value="P:dipeptide transport"/>
    <property type="evidence" value="ECO:0007669"/>
    <property type="project" value="TreeGrafter"/>
</dbReference>
<dbReference type="FunFam" id="3.90.76.10:FF:000002">
    <property type="entry name" value="Dipeptide ABC transporter, substrate-binding protein"/>
    <property type="match status" value="1"/>
</dbReference>
<comment type="similarity">
    <text evidence="1">Belongs to the bacterial solute-binding protein 5 family.</text>
</comment>
<dbReference type="Gene3D" id="3.40.190.10">
    <property type="entry name" value="Periplasmic binding protein-like II"/>
    <property type="match status" value="1"/>
</dbReference>
<dbReference type="InterPro" id="IPR030678">
    <property type="entry name" value="Peptide/Ni-bd"/>
</dbReference>
<evidence type="ECO:0000256" key="5">
    <source>
        <dbReference type="ARBA" id="ARBA00022927"/>
    </source>
</evidence>
<name>A0AAJ5WI22_9PSED</name>
<dbReference type="GO" id="GO:0043190">
    <property type="term" value="C:ATP-binding cassette (ABC) transporter complex"/>
    <property type="evidence" value="ECO:0007669"/>
    <property type="project" value="InterPro"/>
</dbReference>
<reference evidence="8" key="1">
    <citation type="submission" date="2023-03" db="EMBL/GenBank/DDBJ databases">
        <title>Andean soil-derived lignocellulolytic bacterial consortium as a source of novel taxa and putative plastic-active enzymes.</title>
        <authorList>
            <person name="Diaz-Garcia L."/>
            <person name="Chuvochina M."/>
            <person name="Feuerriegel G."/>
            <person name="Bunk B."/>
            <person name="Sproer C."/>
            <person name="Streit W.R."/>
            <person name="Rodriguez L.M."/>
            <person name="Overmann J."/>
            <person name="Jimenez D.J."/>
        </authorList>
    </citation>
    <scope>NUCLEOTIDE SEQUENCE</scope>
    <source>
        <strain evidence="8">MAG 876</strain>
    </source>
</reference>
<accession>A0AAJ5WI22</accession>
<evidence type="ECO:0000259" key="7">
    <source>
        <dbReference type="Pfam" id="PF00496"/>
    </source>
</evidence>
<dbReference type="SUPFAM" id="SSF53850">
    <property type="entry name" value="Periplasmic binding protein-like II"/>
    <property type="match status" value="1"/>
</dbReference>
<dbReference type="GO" id="GO:0015031">
    <property type="term" value="P:protein transport"/>
    <property type="evidence" value="ECO:0007669"/>
    <property type="project" value="UniProtKB-KW"/>
</dbReference>
<sequence>MQKAFINSLPLRLALAALVLGSATQLAAKPLVVCTEASPEGFDVVQYTTGVTFDAAAETLFNRLVDFKPGTTDIEPALAERWDISADGLTYTFHLRQGVKFHSTDYFTPTREFNADDVLWSLRRQLDPAHPWHDKTSVGYPYFESMNFKSLLKSVNKTDDHTVVITLTRPEAPFLRDMAMNFTSIYSAEYGDQLLKAGKTAELNSKPIGTGPFIFQRYNKDAQVRFKPNPDYFRGKPPADALIFAIATDSNVRLQKLRANECQIAIYPKPEDVPSIKADPKLKVAETEALVTGYIAMNTEHKYLNDVRVRKAINMAFDRQAHVDQLFGKGNALVGVNPYPPTMIGYNTSNQNPPRDLDKARALLKEAGVPEGTVITLFTRNGGGMTNPNPRLSAEMLQADLKQIGLKLDIRVMEWAEMLRRAKNGEADLVSTGWAGDNGDPDNFLGPLLSCEAAKNGENYARWCNSKFQELISRAREVVDNEERARLYSEALKVYDDDQPWISMAHPKVFTAMRDNVEGYVISPLTKNNFATTKVK</sequence>
<gene>
    <name evidence="8" type="ORF">P0Y58_25360</name>
</gene>
<evidence type="ECO:0000313" key="8">
    <source>
        <dbReference type="EMBL" id="WEK30179.1"/>
    </source>
</evidence>
<dbReference type="Proteomes" id="UP001216329">
    <property type="component" value="Chromosome"/>
</dbReference>